<organism evidence="5 6">
    <name type="scientific">Zhongshania antarctica</name>
    <dbReference type="NCBI Taxonomy" id="641702"/>
    <lineage>
        <taxon>Bacteria</taxon>
        <taxon>Pseudomonadati</taxon>
        <taxon>Pseudomonadota</taxon>
        <taxon>Gammaproteobacteria</taxon>
        <taxon>Cellvibrionales</taxon>
        <taxon>Spongiibacteraceae</taxon>
        <taxon>Zhongshania</taxon>
    </lineage>
</organism>
<dbReference type="SFLD" id="SFLDS00003">
    <property type="entry name" value="Haloacid_Dehalogenase"/>
    <property type="match status" value="1"/>
</dbReference>
<dbReference type="SFLD" id="SFLDG01129">
    <property type="entry name" value="C1.5:_HAD__Beta-PGM__Phosphata"/>
    <property type="match status" value="1"/>
</dbReference>
<gene>
    <name evidence="5" type="ORF">HNQ57_001407</name>
</gene>
<dbReference type="Gene3D" id="3.40.50.1000">
    <property type="entry name" value="HAD superfamily/HAD-like"/>
    <property type="match status" value="1"/>
</dbReference>
<dbReference type="NCBIfam" id="TIGR01549">
    <property type="entry name" value="HAD-SF-IA-v1"/>
    <property type="match status" value="1"/>
</dbReference>
<proteinExistence type="predicted"/>
<dbReference type="InterPro" id="IPR023198">
    <property type="entry name" value="PGP-like_dom2"/>
</dbReference>
<dbReference type="InterPro" id="IPR050155">
    <property type="entry name" value="HAD-like_hydrolase_sf"/>
</dbReference>
<dbReference type="InterPro" id="IPR036412">
    <property type="entry name" value="HAD-like_sf"/>
</dbReference>
<dbReference type="SFLD" id="SFLDG01135">
    <property type="entry name" value="C1.5.6:_HAD__Beta-PGM__Phospha"/>
    <property type="match status" value="1"/>
</dbReference>
<keyword evidence="6" id="KW-1185">Reference proteome</keyword>
<dbReference type="GO" id="GO:0005829">
    <property type="term" value="C:cytosol"/>
    <property type="evidence" value="ECO:0007669"/>
    <property type="project" value="TreeGrafter"/>
</dbReference>
<protein>
    <submittedName>
        <fullName evidence="5">Phosphoglycolate phosphatase</fullName>
        <ecNumber evidence="5">3.1.3.18</ecNumber>
    </submittedName>
</protein>
<evidence type="ECO:0000256" key="2">
    <source>
        <dbReference type="ARBA" id="ARBA00022801"/>
    </source>
</evidence>
<evidence type="ECO:0000313" key="5">
    <source>
        <dbReference type="EMBL" id="MBB5187144.1"/>
    </source>
</evidence>
<evidence type="ECO:0000256" key="1">
    <source>
        <dbReference type="ARBA" id="ARBA00022723"/>
    </source>
</evidence>
<dbReference type="SUPFAM" id="SSF56784">
    <property type="entry name" value="HAD-like"/>
    <property type="match status" value="1"/>
</dbReference>
<dbReference type="InterPro" id="IPR041492">
    <property type="entry name" value="HAD_2"/>
</dbReference>
<dbReference type="Pfam" id="PF13419">
    <property type="entry name" value="HAD_2"/>
    <property type="match status" value="1"/>
</dbReference>
<evidence type="ECO:0000256" key="4">
    <source>
        <dbReference type="ARBA" id="ARBA00023277"/>
    </source>
</evidence>
<dbReference type="EC" id="3.1.3.18" evidence="5"/>
<keyword evidence="3" id="KW-0460">Magnesium</keyword>
<keyword evidence="2 5" id="KW-0378">Hydrolase</keyword>
<sequence length="221" mass="24188">MLKAVLFDLDGTLLDTAVDFTAVLNAMLGERQLPPQSYDEVRKRVSDGARAVVSLGFQQQEGEAGFQALLDEFLERYLAQLAVSTTLFPGMSEVLAHIEALDLKWGIVTNKPARFTEPLLAAMGLDQRCATAICPDHVTNRKPHPEPIYLACKEIDCLPAHTIYVGDHRRDIDAGRNASMRTVACAYGYVSAGDSAESWAADYLVAQALDLIPLINQLHTS</sequence>
<comment type="caution">
    <text evidence="5">The sequence shown here is derived from an EMBL/GenBank/DDBJ whole genome shotgun (WGS) entry which is preliminary data.</text>
</comment>
<dbReference type="InterPro" id="IPR023214">
    <property type="entry name" value="HAD_sf"/>
</dbReference>
<dbReference type="GO" id="GO:0046872">
    <property type="term" value="F:metal ion binding"/>
    <property type="evidence" value="ECO:0007669"/>
    <property type="project" value="UniProtKB-KW"/>
</dbReference>
<dbReference type="FunFam" id="3.40.50.1000:FF:000022">
    <property type="entry name" value="Phosphoglycolate phosphatase"/>
    <property type="match status" value="1"/>
</dbReference>
<dbReference type="GO" id="GO:0006281">
    <property type="term" value="P:DNA repair"/>
    <property type="evidence" value="ECO:0007669"/>
    <property type="project" value="TreeGrafter"/>
</dbReference>
<dbReference type="EMBL" id="JACHHW010000003">
    <property type="protein sequence ID" value="MBB5187144.1"/>
    <property type="molecule type" value="Genomic_DNA"/>
</dbReference>
<dbReference type="PANTHER" id="PTHR43434">
    <property type="entry name" value="PHOSPHOGLYCOLATE PHOSPHATASE"/>
    <property type="match status" value="1"/>
</dbReference>
<dbReference type="GO" id="GO:0008967">
    <property type="term" value="F:phosphoglycolate phosphatase activity"/>
    <property type="evidence" value="ECO:0007669"/>
    <property type="project" value="UniProtKB-EC"/>
</dbReference>
<dbReference type="PANTHER" id="PTHR43434:SF23">
    <property type="entry name" value="PHOSPHOGLYCOLATE PHOSPHATASE"/>
    <property type="match status" value="1"/>
</dbReference>
<accession>A0A840R3N7</accession>
<dbReference type="RefSeq" id="WP_184461885.1">
    <property type="nucleotide sequence ID" value="NZ_JACHHW010000003.1"/>
</dbReference>
<evidence type="ECO:0000256" key="3">
    <source>
        <dbReference type="ARBA" id="ARBA00022842"/>
    </source>
</evidence>
<name>A0A840R3N7_9GAMM</name>
<dbReference type="Proteomes" id="UP000536640">
    <property type="component" value="Unassembled WGS sequence"/>
</dbReference>
<reference evidence="5 6" key="1">
    <citation type="submission" date="2020-08" db="EMBL/GenBank/DDBJ databases">
        <title>Genomic Encyclopedia of Type Strains, Phase IV (KMG-IV): sequencing the most valuable type-strain genomes for metagenomic binning, comparative biology and taxonomic classification.</title>
        <authorList>
            <person name="Goeker M."/>
        </authorList>
    </citation>
    <scope>NUCLEOTIDE SEQUENCE [LARGE SCALE GENOMIC DNA]</scope>
    <source>
        <strain evidence="5 6">DSM 25701</strain>
    </source>
</reference>
<keyword evidence="1" id="KW-0479">Metal-binding</keyword>
<dbReference type="AlphaFoldDB" id="A0A840R3N7"/>
<dbReference type="InterPro" id="IPR006439">
    <property type="entry name" value="HAD-SF_hydro_IA"/>
</dbReference>
<dbReference type="Gene3D" id="1.10.150.240">
    <property type="entry name" value="Putative phosphatase, domain 2"/>
    <property type="match status" value="1"/>
</dbReference>
<evidence type="ECO:0000313" key="6">
    <source>
        <dbReference type="Proteomes" id="UP000536640"/>
    </source>
</evidence>
<keyword evidence="4" id="KW-0119">Carbohydrate metabolism</keyword>